<sequence length="286" mass="33273">MPEQDNISSEELVRKFNIETSKHEWAKSKQNELDEKKPSLIERLKPSAINKRKRMETQVKENEKSYQEILQIAEEYSGGFKEEAKEYARTYDIYSKEHNRFKNDVSSLRPQKNEIESETDKPVNIEKYIHNVDKLREKEANPLEEKAKVLAAVDVYRPLSWEIGRAIREDIYEERGYNKKRPEKRRSDIWEIAHKDIDSAFDIAKNNAWNNVLKVEASNSYTLAKGEAYLPISDEAAAALAQSHTQDLDSLHHMAGGEDRESMSIVSRDQFENMAINNVRDKISKL</sequence>
<organism evidence="1 2">
    <name type="scientific">candidate division CPR2 bacterium GW2011_GWC2_39_10</name>
    <dbReference type="NCBI Taxonomy" id="1618345"/>
    <lineage>
        <taxon>Bacteria</taxon>
        <taxon>Bacteria division CPR2</taxon>
    </lineage>
</organism>
<comment type="caution">
    <text evidence="1">The sequence shown here is derived from an EMBL/GenBank/DDBJ whole genome shotgun (WGS) entry which is preliminary data.</text>
</comment>
<dbReference type="Proteomes" id="UP000034207">
    <property type="component" value="Unassembled WGS sequence"/>
</dbReference>
<dbReference type="AlphaFoldDB" id="A0A0G0PYD1"/>
<accession>A0A0G0PYD1</accession>
<protein>
    <submittedName>
        <fullName evidence="1">Uncharacterized protein</fullName>
    </submittedName>
</protein>
<gene>
    <name evidence="1" type="ORF">UT18_C0010G0003</name>
</gene>
<reference evidence="1 2" key="1">
    <citation type="journal article" date="2015" name="Nature">
        <title>rRNA introns, odd ribosomes, and small enigmatic genomes across a large radiation of phyla.</title>
        <authorList>
            <person name="Brown C.T."/>
            <person name="Hug L.A."/>
            <person name="Thomas B.C."/>
            <person name="Sharon I."/>
            <person name="Castelle C.J."/>
            <person name="Singh A."/>
            <person name="Wilkins M.J."/>
            <person name="Williams K.H."/>
            <person name="Banfield J.F."/>
        </authorList>
    </citation>
    <scope>NUCLEOTIDE SEQUENCE [LARGE SCALE GENOMIC DNA]</scope>
</reference>
<dbReference type="STRING" id="1618345.UT18_C0010G0003"/>
<evidence type="ECO:0000313" key="1">
    <source>
        <dbReference type="EMBL" id="KKQ94431.1"/>
    </source>
</evidence>
<name>A0A0G0PYD1_UNCC2</name>
<evidence type="ECO:0000313" key="2">
    <source>
        <dbReference type="Proteomes" id="UP000034207"/>
    </source>
</evidence>
<dbReference type="EMBL" id="LBVV01000010">
    <property type="protein sequence ID" value="KKQ94431.1"/>
    <property type="molecule type" value="Genomic_DNA"/>
</dbReference>
<proteinExistence type="predicted"/>